<dbReference type="PANTHER" id="PTHR12277:SF81">
    <property type="entry name" value="PROTEIN ABHD13"/>
    <property type="match status" value="1"/>
</dbReference>
<dbReference type="InterPro" id="IPR029058">
    <property type="entry name" value="AB_hydrolase_fold"/>
</dbReference>
<dbReference type="PANTHER" id="PTHR12277">
    <property type="entry name" value="ALPHA/BETA HYDROLASE DOMAIN-CONTAINING PROTEIN"/>
    <property type="match status" value="1"/>
</dbReference>
<evidence type="ECO:0000259" key="1">
    <source>
        <dbReference type="Pfam" id="PF12146"/>
    </source>
</evidence>
<evidence type="ECO:0000313" key="2">
    <source>
        <dbReference type="EMBL" id="VAW96162.1"/>
    </source>
</evidence>
<feature type="domain" description="Serine aminopeptidase S33" evidence="1">
    <location>
        <begin position="65"/>
        <end position="179"/>
    </location>
</feature>
<dbReference type="SUPFAM" id="SSF53474">
    <property type="entry name" value="alpha/beta-Hydrolases"/>
    <property type="match status" value="1"/>
</dbReference>
<dbReference type="Gene3D" id="3.40.50.1820">
    <property type="entry name" value="alpha/beta hydrolase"/>
    <property type="match status" value="1"/>
</dbReference>
<gene>
    <name evidence="2" type="ORF">MNBD_GAMMA22-870</name>
</gene>
<organism evidence="2">
    <name type="scientific">hydrothermal vent metagenome</name>
    <dbReference type="NCBI Taxonomy" id="652676"/>
    <lineage>
        <taxon>unclassified sequences</taxon>
        <taxon>metagenomes</taxon>
        <taxon>ecological metagenomes</taxon>
    </lineage>
</organism>
<sequence>MISKIHLLLLLFSFLLSSCTGFIFQPTDIQYIDPEKNHIQYQDVYFKTENNIKLHGWFLPSRETKPKGTILFLHGNAQNITAHINSVFWLPYFGFNVFLFDYQGYGQSEGAPSLSGVQQDFHHALQWLVDNPTIDKNKIIVFGQSLGATISLYALSQSKYKDSIRGMVADSGFTSYRNIAQDFLNNSWLTWAFQWPLSYTISDDYPAINAIPQISPVPLLIIHSLDDRVIPYHHGVTLFKAAKEPKYFWTLKKIKHINIFSVKQNRIIFVEYLNAMLSNQFPIENN</sequence>
<name>A0A3B1A8L4_9ZZZZ</name>
<accession>A0A3B1A8L4</accession>
<reference evidence="2" key="1">
    <citation type="submission" date="2018-06" db="EMBL/GenBank/DDBJ databases">
        <authorList>
            <person name="Zhirakovskaya E."/>
        </authorList>
    </citation>
    <scope>NUCLEOTIDE SEQUENCE</scope>
</reference>
<dbReference type="PROSITE" id="PS51257">
    <property type="entry name" value="PROKAR_LIPOPROTEIN"/>
    <property type="match status" value="1"/>
</dbReference>
<dbReference type="EMBL" id="UOFS01000025">
    <property type="protein sequence ID" value="VAW96162.1"/>
    <property type="molecule type" value="Genomic_DNA"/>
</dbReference>
<proteinExistence type="predicted"/>
<dbReference type="Pfam" id="PF12146">
    <property type="entry name" value="Hydrolase_4"/>
    <property type="match status" value="1"/>
</dbReference>
<dbReference type="AlphaFoldDB" id="A0A3B1A8L4"/>
<protein>
    <recommendedName>
        <fullName evidence="1">Serine aminopeptidase S33 domain-containing protein</fullName>
    </recommendedName>
</protein>
<dbReference type="InterPro" id="IPR022742">
    <property type="entry name" value="Hydrolase_4"/>
</dbReference>